<dbReference type="Proteomes" id="UP000198615">
    <property type="component" value="Unassembled WGS sequence"/>
</dbReference>
<keyword evidence="2" id="KW-0560">Oxidoreductase</keyword>
<dbReference type="InterPro" id="IPR002347">
    <property type="entry name" value="SDR_fam"/>
</dbReference>
<dbReference type="InterPro" id="IPR036291">
    <property type="entry name" value="NAD(P)-bd_dom_sf"/>
</dbReference>
<proteinExistence type="inferred from homology"/>
<dbReference type="PANTHER" id="PTHR43639:SF1">
    <property type="entry name" value="SHORT-CHAIN DEHYDROGENASE_REDUCTASE FAMILY PROTEIN"/>
    <property type="match status" value="1"/>
</dbReference>
<dbReference type="AlphaFoldDB" id="A0A8G2BL54"/>
<evidence type="ECO:0000259" key="3">
    <source>
        <dbReference type="SMART" id="SM00822"/>
    </source>
</evidence>
<keyword evidence="5" id="KW-1185">Reference proteome</keyword>
<sequence>MTEQVATYPSLANRSVLVTGGGSGIGAEIVRQFARQGAQVAFLDIDVAASQALAEELSAAGGAVTFYECDLTDIDRLRETIAAAATVQGPITVLVNNAANDQRHPMEDVTPEYWDDRLAVNLKHQFFAAQAVAPGMKAAGGGAIVNLGSISWMVGQGGMPGYTTAKSAVLGLTRSLARDLGPDDIRVVCVVPGWIMTQRQLDNWLTPEAEADLMKAQCLKYKLYPIDIARPVLFLASDEARGCSGQHYIVDAGWH</sequence>
<gene>
    <name evidence="4" type="ORF">SAMN05660686_04091</name>
</gene>
<dbReference type="PANTHER" id="PTHR43639">
    <property type="entry name" value="OXIDOREDUCTASE, SHORT-CHAIN DEHYDROGENASE/REDUCTASE FAMILY (AFU_ORTHOLOGUE AFUA_5G02870)"/>
    <property type="match status" value="1"/>
</dbReference>
<reference evidence="4 5" key="1">
    <citation type="submission" date="2016-10" db="EMBL/GenBank/DDBJ databases">
        <authorList>
            <person name="Varghese N."/>
            <person name="Submissions S."/>
        </authorList>
    </citation>
    <scope>NUCLEOTIDE SEQUENCE [LARGE SCALE GENOMIC DNA]</scope>
    <source>
        <strain evidence="4 5">DSM 18839</strain>
    </source>
</reference>
<comment type="similarity">
    <text evidence="1">Belongs to the short-chain dehydrogenases/reductases (SDR) family.</text>
</comment>
<dbReference type="PRINTS" id="PR00081">
    <property type="entry name" value="GDHRDH"/>
</dbReference>
<dbReference type="FunFam" id="3.40.50.720:FF:000084">
    <property type="entry name" value="Short-chain dehydrogenase reductase"/>
    <property type="match status" value="1"/>
</dbReference>
<dbReference type="InterPro" id="IPR057326">
    <property type="entry name" value="KR_dom"/>
</dbReference>
<organism evidence="4 5">
    <name type="scientific">Thalassobaculum litoreum DSM 18839</name>
    <dbReference type="NCBI Taxonomy" id="1123362"/>
    <lineage>
        <taxon>Bacteria</taxon>
        <taxon>Pseudomonadati</taxon>
        <taxon>Pseudomonadota</taxon>
        <taxon>Alphaproteobacteria</taxon>
        <taxon>Rhodospirillales</taxon>
        <taxon>Thalassobaculaceae</taxon>
        <taxon>Thalassobaculum</taxon>
    </lineage>
</organism>
<evidence type="ECO:0000256" key="1">
    <source>
        <dbReference type="ARBA" id="ARBA00006484"/>
    </source>
</evidence>
<dbReference type="PROSITE" id="PS00061">
    <property type="entry name" value="ADH_SHORT"/>
    <property type="match status" value="1"/>
</dbReference>
<dbReference type="Gene3D" id="3.40.50.720">
    <property type="entry name" value="NAD(P)-binding Rossmann-like Domain"/>
    <property type="match status" value="1"/>
</dbReference>
<dbReference type="SMART" id="SM00822">
    <property type="entry name" value="PKS_KR"/>
    <property type="match status" value="1"/>
</dbReference>
<dbReference type="Pfam" id="PF13561">
    <property type="entry name" value="adh_short_C2"/>
    <property type="match status" value="1"/>
</dbReference>
<evidence type="ECO:0000256" key="2">
    <source>
        <dbReference type="ARBA" id="ARBA00023002"/>
    </source>
</evidence>
<dbReference type="PRINTS" id="PR00080">
    <property type="entry name" value="SDRFAMILY"/>
</dbReference>
<dbReference type="CDD" id="cd05233">
    <property type="entry name" value="SDR_c"/>
    <property type="match status" value="1"/>
</dbReference>
<name>A0A8G2BL54_9PROT</name>
<dbReference type="SUPFAM" id="SSF51735">
    <property type="entry name" value="NAD(P)-binding Rossmann-fold domains"/>
    <property type="match status" value="1"/>
</dbReference>
<dbReference type="RefSeq" id="WP_028794418.1">
    <property type="nucleotide sequence ID" value="NZ_FNBW01000015.1"/>
</dbReference>
<protein>
    <submittedName>
        <fullName evidence="4">NAD(P)-dependent dehydrogenase, short-chain alcohol dehydrogenase family</fullName>
    </submittedName>
</protein>
<dbReference type="EMBL" id="FNBW01000015">
    <property type="protein sequence ID" value="SDG34475.1"/>
    <property type="molecule type" value="Genomic_DNA"/>
</dbReference>
<dbReference type="GO" id="GO:0016491">
    <property type="term" value="F:oxidoreductase activity"/>
    <property type="evidence" value="ECO:0007669"/>
    <property type="project" value="UniProtKB-KW"/>
</dbReference>
<comment type="caution">
    <text evidence="4">The sequence shown here is derived from an EMBL/GenBank/DDBJ whole genome shotgun (WGS) entry which is preliminary data.</text>
</comment>
<evidence type="ECO:0000313" key="5">
    <source>
        <dbReference type="Proteomes" id="UP000198615"/>
    </source>
</evidence>
<feature type="domain" description="Ketoreductase" evidence="3">
    <location>
        <begin position="14"/>
        <end position="196"/>
    </location>
</feature>
<evidence type="ECO:0000313" key="4">
    <source>
        <dbReference type="EMBL" id="SDG34475.1"/>
    </source>
</evidence>
<dbReference type="InterPro" id="IPR020904">
    <property type="entry name" value="Sc_DH/Rdtase_CS"/>
</dbReference>
<accession>A0A8G2BL54</accession>
<dbReference type="OrthoDB" id="9789398at2"/>